<dbReference type="Proteomes" id="UP000035642">
    <property type="component" value="Unassembled WGS sequence"/>
</dbReference>
<reference evidence="2" key="2">
    <citation type="submission" date="2017-02" db="UniProtKB">
        <authorList>
            <consortium name="WormBaseParasite"/>
        </authorList>
    </citation>
    <scope>IDENTIFICATION</scope>
</reference>
<organism evidence="1 2">
    <name type="scientific">Angiostrongylus cantonensis</name>
    <name type="common">Rat lungworm</name>
    <dbReference type="NCBI Taxonomy" id="6313"/>
    <lineage>
        <taxon>Eukaryota</taxon>
        <taxon>Metazoa</taxon>
        <taxon>Ecdysozoa</taxon>
        <taxon>Nematoda</taxon>
        <taxon>Chromadorea</taxon>
        <taxon>Rhabditida</taxon>
        <taxon>Rhabditina</taxon>
        <taxon>Rhabditomorpha</taxon>
        <taxon>Strongyloidea</taxon>
        <taxon>Metastrongylidae</taxon>
        <taxon>Angiostrongylus</taxon>
    </lineage>
</organism>
<keyword evidence="1" id="KW-1185">Reference proteome</keyword>
<dbReference type="GO" id="GO:0006644">
    <property type="term" value="P:phospholipid metabolic process"/>
    <property type="evidence" value="ECO:0007669"/>
    <property type="project" value="TreeGrafter"/>
</dbReference>
<evidence type="ECO:0000313" key="2">
    <source>
        <dbReference type="WBParaSite" id="ACAC_0000818801-mRNA-1"/>
    </source>
</evidence>
<dbReference type="PANTHER" id="PTHR21325">
    <property type="entry name" value="PHOSPHOLIPASE B, PLB1"/>
    <property type="match status" value="1"/>
</dbReference>
<evidence type="ECO:0000313" key="1">
    <source>
        <dbReference type="Proteomes" id="UP000035642"/>
    </source>
</evidence>
<dbReference type="InterPro" id="IPR038885">
    <property type="entry name" value="PLB1"/>
</dbReference>
<dbReference type="STRING" id="6313.A0A0K0DCB7"/>
<dbReference type="GO" id="GO:0004620">
    <property type="term" value="F:phospholipase activity"/>
    <property type="evidence" value="ECO:0007669"/>
    <property type="project" value="InterPro"/>
</dbReference>
<dbReference type="InterPro" id="IPR001087">
    <property type="entry name" value="GDSL"/>
</dbReference>
<accession>A0A0K0DCB7</accession>
<sequence>MMDIAGDSLANLSPEDINIIAAMGDALTAGRGLWDGTDVEFRGAAFPIGGDANIDGLVTIPNILLEFNQNLEGVAHGMGTRSRLPDYQLNVAESNTETESLPEQAIELIRRLNSVMSSSALARKWVLVTIATGTEELCNRCDTPDHSSIRRALGILRKGIPKAFVVLLGPVHVASSYKLHINLLK</sequence>
<dbReference type="Pfam" id="PF00657">
    <property type="entry name" value="Lipase_GDSL"/>
    <property type="match status" value="1"/>
</dbReference>
<reference evidence="1" key="1">
    <citation type="submission" date="2012-09" db="EMBL/GenBank/DDBJ databases">
        <authorList>
            <person name="Martin A.A."/>
        </authorList>
    </citation>
    <scope>NUCLEOTIDE SEQUENCE</scope>
</reference>
<dbReference type="PANTHER" id="PTHR21325:SF23">
    <property type="entry name" value="LIPASE_GDSL DOMAIN-CONTAINING PROTEIN"/>
    <property type="match status" value="1"/>
</dbReference>
<protein>
    <submittedName>
        <fullName evidence="2">Lipase_GDSL domain-containing protein</fullName>
    </submittedName>
</protein>
<name>A0A0K0DCB7_ANGCA</name>
<proteinExistence type="predicted"/>
<dbReference type="AlphaFoldDB" id="A0A0K0DCB7"/>
<dbReference type="WBParaSite" id="ACAC_0000818801-mRNA-1">
    <property type="protein sequence ID" value="ACAC_0000818801-mRNA-1"/>
    <property type="gene ID" value="ACAC_0000818801"/>
</dbReference>